<dbReference type="PANTHER" id="PTHR14942">
    <property type="entry name" value="U11/U12 SMALL NUCLEAR RIBONUCLEOPROTEIN 25 KDA PROTEIN"/>
    <property type="match status" value="1"/>
</dbReference>
<reference evidence="2" key="1">
    <citation type="journal article" date="2020" name="Fungal Divers.">
        <title>Resolving the Mortierellaceae phylogeny through synthesis of multi-gene phylogenetics and phylogenomics.</title>
        <authorList>
            <person name="Vandepol N."/>
            <person name="Liber J."/>
            <person name="Desiro A."/>
            <person name="Na H."/>
            <person name="Kennedy M."/>
            <person name="Barry K."/>
            <person name="Grigoriev I.V."/>
            <person name="Miller A.N."/>
            <person name="O'Donnell K."/>
            <person name="Stajich J.E."/>
            <person name="Bonito G."/>
        </authorList>
    </citation>
    <scope>NUCLEOTIDE SEQUENCE</scope>
    <source>
        <strain evidence="2">NVP1</strain>
    </source>
</reference>
<protein>
    <recommendedName>
        <fullName evidence="1">SNRNP25 ubiquitin-like domain-containing protein</fullName>
    </recommendedName>
</protein>
<dbReference type="InterPro" id="IPR040610">
    <property type="entry name" value="SNRNP25_ubiquitin"/>
</dbReference>
<comment type="caution">
    <text evidence="2">The sequence shown here is derived from an EMBL/GenBank/DDBJ whole genome shotgun (WGS) entry which is preliminary data.</text>
</comment>
<dbReference type="Proteomes" id="UP000696485">
    <property type="component" value="Unassembled WGS sequence"/>
</dbReference>
<dbReference type="InterPro" id="IPR029071">
    <property type="entry name" value="Ubiquitin-like_domsf"/>
</dbReference>
<evidence type="ECO:0000313" key="2">
    <source>
        <dbReference type="EMBL" id="KAF9335544.1"/>
    </source>
</evidence>
<dbReference type="InterPro" id="IPR039690">
    <property type="entry name" value="SNRNP25"/>
</dbReference>
<name>A0A9P5VP81_9FUNG</name>
<accession>A0A9P5VP81</accession>
<keyword evidence="3" id="KW-1185">Reference proteome</keyword>
<dbReference type="AlphaFoldDB" id="A0A9P5VP81"/>
<dbReference type="GO" id="GO:0000398">
    <property type="term" value="P:mRNA splicing, via spliceosome"/>
    <property type="evidence" value="ECO:0007669"/>
    <property type="project" value="InterPro"/>
</dbReference>
<organism evidence="2 3">
    <name type="scientific">Podila minutissima</name>
    <dbReference type="NCBI Taxonomy" id="64525"/>
    <lineage>
        <taxon>Eukaryota</taxon>
        <taxon>Fungi</taxon>
        <taxon>Fungi incertae sedis</taxon>
        <taxon>Mucoromycota</taxon>
        <taxon>Mortierellomycotina</taxon>
        <taxon>Mortierellomycetes</taxon>
        <taxon>Mortierellales</taxon>
        <taxon>Mortierellaceae</taxon>
        <taxon>Podila</taxon>
    </lineage>
</organism>
<feature type="domain" description="SNRNP25 ubiquitin-like" evidence="1">
    <location>
        <begin position="187"/>
        <end position="232"/>
    </location>
</feature>
<proteinExistence type="predicted"/>
<dbReference type="Gene3D" id="3.10.20.90">
    <property type="entry name" value="Phosphatidylinositol 3-kinase Catalytic Subunit, Chain A, domain 1"/>
    <property type="match status" value="1"/>
</dbReference>
<dbReference type="PANTHER" id="PTHR14942:SF0">
    <property type="entry name" value="U11_U12 SMALL NUCLEAR RIBONUCLEOPROTEIN 25 KDA PROTEIN"/>
    <property type="match status" value="1"/>
</dbReference>
<dbReference type="SUPFAM" id="SSF54236">
    <property type="entry name" value="Ubiquitin-like"/>
    <property type="match status" value="1"/>
</dbReference>
<sequence>MVAKDDNTDRKMHQLLQELLQDPLLSDIAAMTEDNKTEDLVIAATKSRQQRTLKVDNETVDTLLAQTELMIQAELGGACRAKLQREEHDPIEIVIGLDGTIKDLKRLVQQHIERNARRAVLQARQKILSSVQQAAMEVEEGEITESNKDMDMDVDVNAETNQKARRAEDTKPDKRVTKVDKIPLPKFTNINWKYIWSSSCLCLDGQKLLDHDPGRMRDLGLRNGSVLTFVPHRAQKTKKKAVK</sequence>
<evidence type="ECO:0000259" key="1">
    <source>
        <dbReference type="Pfam" id="PF18036"/>
    </source>
</evidence>
<evidence type="ECO:0000313" key="3">
    <source>
        <dbReference type="Proteomes" id="UP000696485"/>
    </source>
</evidence>
<dbReference type="Pfam" id="PF18036">
    <property type="entry name" value="Ubiquitin_4"/>
    <property type="match status" value="1"/>
</dbReference>
<dbReference type="EMBL" id="JAAAUY010000095">
    <property type="protein sequence ID" value="KAF9335544.1"/>
    <property type="molecule type" value="Genomic_DNA"/>
</dbReference>
<gene>
    <name evidence="2" type="ORF">BG006_011232</name>
</gene>